<dbReference type="RefSeq" id="WP_214172662.1">
    <property type="nucleotide sequence ID" value="NZ_JAHCVJ010000007.1"/>
</dbReference>
<dbReference type="EMBL" id="JAHCVJ010000007">
    <property type="protein sequence ID" value="MBT0665897.1"/>
    <property type="molecule type" value="Genomic_DNA"/>
</dbReference>
<dbReference type="Proteomes" id="UP000811899">
    <property type="component" value="Unassembled WGS sequence"/>
</dbReference>
<dbReference type="AlphaFoldDB" id="A0AAW4L6U8"/>
<name>A0AAW4L6U8_9BACT</name>
<protein>
    <submittedName>
        <fullName evidence="1">Uncharacterized protein</fullName>
    </submittedName>
</protein>
<keyword evidence="2" id="KW-1185">Reference proteome</keyword>
<proteinExistence type="predicted"/>
<sequence>MDNIKTAVDTKELVQRINRVLAKNRHRLVMSRSLSEKSNLGDWYIISTSTKAVTDYYSDIVALASETNVLMPHEYFNKAI</sequence>
<accession>A0AAW4L6U8</accession>
<comment type="caution">
    <text evidence="1">The sequence shown here is derived from an EMBL/GenBank/DDBJ whole genome shotgun (WGS) entry which is preliminary data.</text>
</comment>
<evidence type="ECO:0000313" key="2">
    <source>
        <dbReference type="Proteomes" id="UP000811899"/>
    </source>
</evidence>
<gene>
    <name evidence="1" type="ORF">KI809_16425</name>
</gene>
<reference evidence="1 2" key="1">
    <citation type="submission" date="2021-05" db="EMBL/GenBank/DDBJ databases">
        <title>The draft genome of Geobacter pelophilus DSM 12255.</title>
        <authorList>
            <person name="Xu Z."/>
            <person name="Masuda Y."/>
            <person name="Itoh H."/>
            <person name="Senoo K."/>
        </authorList>
    </citation>
    <scope>NUCLEOTIDE SEQUENCE [LARGE SCALE GENOMIC DNA]</scope>
    <source>
        <strain evidence="1 2">DSM 12255</strain>
    </source>
</reference>
<evidence type="ECO:0000313" key="1">
    <source>
        <dbReference type="EMBL" id="MBT0665897.1"/>
    </source>
</evidence>
<organism evidence="1 2">
    <name type="scientific">Geoanaerobacter pelophilus</name>
    <dbReference type="NCBI Taxonomy" id="60036"/>
    <lineage>
        <taxon>Bacteria</taxon>
        <taxon>Pseudomonadati</taxon>
        <taxon>Thermodesulfobacteriota</taxon>
        <taxon>Desulfuromonadia</taxon>
        <taxon>Geobacterales</taxon>
        <taxon>Geobacteraceae</taxon>
        <taxon>Geoanaerobacter</taxon>
    </lineage>
</organism>